<feature type="domain" description="PPC" evidence="8">
    <location>
        <begin position="186"/>
        <end position="326"/>
    </location>
</feature>
<comment type="function">
    <text evidence="1 6">Transcription factor that specifically binds AT-rich DNA sequences related to the nuclear matrix attachment regions (MARs).</text>
</comment>
<dbReference type="InterPro" id="IPR039605">
    <property type="entry name" value="AHL"/>
</dbReference>
<dbReference type="AlphaFoldDB" id="A0A1Q3BCU2"/>
<comment type="subcellular location">
    <subcellularLocation>
        <location evidence="6">Nucleus</location>
    </subcellularLocation>
</comment>
<evidence type="ECO:0000313" key="9">
    <source>
        <dbReference type="EMBL" id="GAV65831.1"/>
    </source>
</evidence>
<feature type="region of interest" description="Disordered" evidence="7">
    <location>
        <begin position="104"/>
        <end position="182"/>
    </location>
</feature>
<reference evidence="10" key="1">
    <citation type="submission" date="2016-04" db="EMBL/GenBank/DDBJ databases">
        <title>Cephalotus genome sequencing.</title>
        <authorList>
            <person name="Fukushima K."/>
            <person name="Hasebe M."/>
            <person name="Fang X."/>
        </authorList>
    </citation>
    <scope>NUCLEOTIDE SEQUENCE [LARGE SCALE GENOMIC DNA]</scope>
    <source>
        <strain evidence="10">cv. St1</strain>
    </source>
</reference>
<name>A0A1Q3BCU2_CEPFO</name>
<feature type="compositionally biased region" description="Polar residues" evidence="7">
    <location>
        <begin position="166"/>
        <end position="181"/>
    </location>
</feature>
<keyword evidence="4 6" id="KW-0804">Transcription</keyword>
<dbReference type="PANTHER" id="PTHR31500:SF57">
    <property type="entry name" value="AT-HOOK MOTIF NUCLEAR-LOCALIZED PROTEIN 10"/>
    <property type="match status" value="1"/>
</dbReference>
<dbReference type="PROSITE" id="PS51742">
    <property type="entry name" value="PPC"/>
    <property type="match status" value="1"/>
</dbReference>
<dbReference type="InParanoid" id="A0A1Q3BCU2"/>
<proteinExistence type="predicted"/>
<dbReference type="GO" id="GO:0003680">
    <property type="term" value="F:minor groove of adenine-thymine-rich DNA binding"/>
    <property type="evidence" value="ECO:0007669"/>
    <property type="project" value="UniProtKB-UniRule"/>
</dbReference>
<dbReference type="Pfam" id="PF03479">
    <property type="entry name" value="PCC"/>
    <property type="match status" value="1"/>
</dbReference>
<evidence type="ECO:0000256" key="5">
    <source>
        <dbReference type="ARBA" id="ARBA00023242"/>
    </source>
</evidence>
<dbReference type="SMART" id="SM00384">
    <property type="entry name" value="AT_hook"/>
    <property type="match status" value="2"/>
</dbReference>
<feature type="region of interest" description="Disordered" evidence="7">
    <location>
        <begin position="54"/>
        <end position="73"/>
    </location>
</feature>
<keyword evidence="2 6" id="KW-0805">Transcription regulation</keyword>
<dbReference type="GO" id="GO:0005634">
    <property type="term" value="C:nucleus"/>
    <property type="evidence" value="ECO:0007669"/>
    <property type="project" value="UniProtKB-SubCell"/>
</dbReference>
<dbReference type="Proteomes" id="UP000187406">
    <property type="component" value="Unassembled WGS sequence"/>
</dbReference>
<feature type="region of interest" description="Disordered" evidence="7">
    <location>
        <begin position="312"/>
        <end position="361"/>
    </location>
</feature>
<evidence type="ECO:0000256" key="7">
    <source>
        <dbReference type="SAM" id="MobiDB-lite"/>
    </source>
</evidence>
<feature type="compositionally biased region" description="Polar residues" evidence="7">
    <location>
        <begin position="1"/>
        <end position="10"/>
    </location>
</feature>
<dbReference type="EMBL" id="BDDD01000435">
    <property type="protein sequence ID" value="GAV65831.1"/>
    <property type="molecule type" value="Genomic_DNA"/>
</dbReference>
<organism evidence="9 10">
    <name type="scientific">Cephalotus follicularis</name>
    <name type="common">Albany pitcher plant</name>
    <dbReference type="NCBI Taxonomy" id="3775"/>
    <lineage>
        <taxon>Eukaryota</taxon>
        <taxon>Viridiplantae</taxon>
        <taxon>Streptophyta</taxon>
        <taxon>Embryophyta</taxon>
        <taxon>Tracheophyta</taxon>
        <taxon>Spermatophyta</taxon>
        <taxon>Magnoliopsida</taxon>
        <taxon>eudicotyledons</taxon>
        <taxon>Gunneridae</taxon>
        <taxon>Pentapetalae</taxon>
        <taxon>rosids</taxon>
        <taxon>fabids</taxon>
        <taxon>Oxalidales</taxon>
        <taxon>Cephalotaceae</taxon>
        <taxon>Cephalotus</taxon>
    </lineage>
</organism>
<evidence type="ECO:0000256" key="6">
    <source>
        <dbReference type="RuleBase" id="RU367031"/>
    </source>
</evidence>
<keyword evidence="5 6" id="KW-0539">Nucleus</keyword>
<dbReference type="OrthoDB" id="1750003at2759"/>
<dbReference type="PANTHER" id="PTHR31500">
    <property type="entry name" value="AT-HOOK MOTIF NUCLEAR-LOCALIZED PROTEIN 9"/>
    <property type="match status" value="1"/>
</dbReference>
<comment type="domain">
    <text evidence="6">The PPC domain mediates interactions between AHL proteins.</text>
</comment>
<dbReference type="Gene3D" id="3.30.1330.80">
    <property type="entry name" value="Hypothetical protein, similar to alpha- acetolactate decarboxylase, domain 2"/>
    <property type="match status" value="1"/>
</dbReference>
<accession>A0A1Q3BCU2</accession>
<dbReference type="STRING" id="3775.A0A1Q3BCU2"/>
<keyword evidence="3 6" id="KW-0238">DNA-binding</keyword>
<feature type="compositionally biased region" description="Low complexity" evidence="7">
    <location>
        <begin position="131"/>
        <end position="152"/>
    </location>
</feature>
<comment type="caution">
    <text evidence="9">The sequence shown here is derived from an EMBL/GenBank/DDBJ whole genome shotgun (WGS) entry which is preliminary data.</text>
</comment>
<dbReference type="InterPro" id="IPR005175">
    <property type="entry name" value="PPC_dom"/>
</dbReference>
<evidence type="ECO:0000256" key="4">
    <source>
        <dbReference type="ARBA" id="ARBA00023163"/>
    </source>
</evidence>
<keyword evidence="10" id="KW-1185">Reference proteome</keyword>
<dbReference type="InterPro" id="IPR017956">
    <property type="entry name" value="AT_hook_DNA-bd_motif"/>
</dbReference>
<dbReference type="CDD" id="cd11378">
    <property type="entry name" value="DUF296"/>
    <property type="match status" value="1"/>
</dbReference>
<feature type="compositionally biased region" description="Low complexity" evidence="7">
    <location>
        <begin position="333"/>
        <end position="361"/>
    </location>
</feature>
<protein>
    <recommendedName>
        <fullName evidence="6">AT-hook motif nuclear-localized protein</fullName>
    </recommendedName>
</protein>
<evidence type="ECO:0000256" key="1">
    <source>
        <dbReference type="ARBA" id="ARBA00003687"/>
    </source>
</evidence>
<evidence type="ECO:0000256" key="2">
    <source>
        <dbReference type="ARBA" id="ARBA00023015"/>
    </source>
</evidence>
<evidence type="ECO:0000259" key="8">
    <source>
        <dbReference type="PROSITE" id="PS51742"/>
    </source>
</evidence>
<evidence type="ECO:0000313" key="10">
    <source>
        <dbReference type="Proteomes" id="UP000187406"/>
    </source>
</evidence>
<sequence length="361" mass="36611">MSGSENQKSPSVAVQTQTQPQVVQNMRFAFTAEGSPIYKPLPKVTEGSAAAGGSTAGFLMPPPPTPPEFNINNMAGIGTEQFKRKRGRPRKYGGQDVSMSSALVPVPQNQPSADPAVAEVFSPPPPPPVATSPTLSLPLAPAAAAAATPTPAGGSIVKKARGRPPGSSTKKTQPSQLQPQTLGVHGFSFTPYVINVKAGEDISAKIMSFSQQGPRDVCILSANGAISNAILRQQSAANGVVYCEGRFEILSLSGSFLLTENGPPQSRSGGLSVSLAGSDGHVFGGGVAGTLVAASPVQIVVASFVEDGRKESKSAQHLELKPGPGGGPTGACSPPSRGSPSESSGGPGSPLNLSAGGFNPW</sequence>
<gene>
    <name evidence="9" type="ORF">CFOL_v3_09345</name>
</gene>
<feature type="region of interest" description="Disordered" evidence="7">
    <location>
        <begin position="1"/>
        <end position="20"/>
    </location>
</feature>
<dbReference type="SUPFAM" id="SSF117856">
    <property type="entry name" value="AF0104/ALDC/Ptd012-like"/>
    <property type="match status" value="1"/>
</dbReference>
<evidence type="ECO:0000256" key="3">
    <source>
        <dbReference type="ARBA" id="ARBA00023125"/>
    </source>
</evidence>